<keyword evidence="4" id="KW-0479">Metal-binding</keyword>
<dbReference type="GO" id="GO:0008270">
    <property type="term" value="F:zinc ion binding"/>
    <property type="evidence" value="ECO:0007669"/>
    <property type="project" value="UniProtKB-KW"/>
</dbReference>
<dbReference type="Proteomes" id="UP000274756">
    <property type="component" value="Unassembled WGS sequence"/>
</dbReference>
<dbReference type="EMBL" id="UYYG01001162">
    <property type="protein sequence ID" value="VDN57703.1"/>
    <property type="molecule type" value="Genomic_DNA"/>
</dbReference>
<keyword evidence="5 8" id="KW-0863">Zinc-finger</keyword>
<dbReference type="OrthoDB" id="10014838at2759"/>
<evidence type="ECO:0000256" key="8">
    <source>
        <dbReference type="PROSITE-ProRule" id="PRU00175"/>
    </source>
</evidence>
<keyword evidence="6" id="KW-0833">Ubl conjugation pathway</keyword>
<dbReference type="PANTHER" id="PTHR22996">
    <property type="entry name" value="MAHOGUNIN"/>
    <property type="match status" value="1"/>
</dbReference>
<dbReference type="SUPFAM" id="SSF57850">
    <property type="entry name" value="RING/U-box"/>
    <property type="match status" value="1"/>
</dbReference>
<dbReference type="STRING" id="318479.A0A0N4U9C0"/>
<dbReference type="GO" id="GO:0016567">
    <property type="term" value="P:protein ubiquitination"/>
    <property type="evidence" value="ECO:0007669"/>
    <property type="project" value="TreeGrafter"/>
</dbReference>
<dbReference type="InterPro" id="IPR013083">
    <property type="entry name" value="Znf_RING/FYVE/PHD"/>
</dbReference>
<protein>
    <recommendedName>
        <fullName evidence="2">RING-type E3 ubiquitin transferase</fullName>
        <ecNumber evidence="2">2.3.2.27</ecNumber>
    </recommendedName>
</protein>
<sequence>MSYFNGTSLHSIILQSHLPVSTSAYFGTHFLLGGERYEVAKPEAFLFGENSDLSLYFFRYNFPYSRQPISDPVRTLNALVNLRRDSLKLVRQKNENRIVNGISYSLEFFFDCDSACRIQLHFFAKEVVSNGQIRFLYKNPSVGTSDQYFFDVGAEQQFTKFTFDMRVHNLMNYDGGAHFPLIIELHTVDCGIEQVQLTVASIDRSTDQSSTFIIKPLRQKLIADGVIYLLQEIYGIENKDHDLGEENGAECIICMSDIRDTLILPCRHLCICNGCAETLRYKLNNCPICRSPFRALLQLKTMRVVSTVSITDQTAASQQTRSQTR</sequence>
<evidence type="ECO:0000256" key="3">
    <source>
        <dbReference type="ARBA" id="ARBA00022679"/>
    </source>
</evidence>
<evidence type="ECO:0000256" key="7">
    <source>
        <dbReference type="ARBA" id="ARBA00022833"/>
    </source>
</evidence>
<evidence type="ECO:0000313" key="13">
    <source>
        <dbReference type="WBParaSite" id="DME_0000367101-mRNA-1"/>
    </source>
</evidence>
<evidence type="ECO:0000256" key="4">
    <source>
        <dbReference type="ARBA" id="ARBA00022723"/>
    </source>
</evidence>
<feature type="domain" description="RING-type" evidence="9">
    <location>
        <begin position="251"/>
        <end position="290"/>
    </location>
</feature>
<dbReference type="Pfam" id="PF26192">
    <property type="entry name" value="RNF157-like_N"/>
    <property type="match status" value="1"/>
</dbReference>
<reference evidence="13" key="1">
    <citation type="submission" date="2017-02" db="UniProtKB">
        <authorList>
            <consortium name="WormBaseParasite"/>
        </authorList>
    </citation>
    <scope>IDENTIFICATION</scope>
</reference>
<evidence type="ECO:0000313" key="11">
    <source>
        <dbReference type="Proteomes" id="UP000038040"/>
    </source>
</evidence>
<evidence type="ECO:0000259" key="9">
    <source>
        <dbReference type="PROSITE" id="PS50089"/>
    </source>
</evidence>
<evidence type="ECO:0000313" key="10">
    <source>
        <dbReference type="EMBL" id="VDN57703.1"/>
    </source>
</evidence>
<keyword evidence="7" id="KW-0862">Zinc</keyword>
<dbReference type="PANTHER" id="PTHR22996:SF0">
    <property type="entry name" value="RE60872P-RELATED"/>
    <property type="match status" value="1"/>
</dbReference>
<evidence type="ECO:0000256" key="6">
    <source>
        <dbReference type="ARBA" id="ARBA00022786"/>
    </source>
</evidence>
<dbReference type="EC" id="2.3.2.27" evidence="2"/>
<dbReference type="InterPro" id="IPR045194">
    <property type="entry name" value="MGRN1/RNF157-like"/>
</dbReference>
<evidence type="ECO:0000256" key="5">
    <source>
        <dbReference type="ARBA" id="ARBA00022771"/>
    </source>
</evidence>
<dbReference type="AlphaFoldDB" id="A0A0N4U9C0"/>
<dbReference type="GO" id="GO:0005737">
    <property type="term" value="C:cytoplasm"/>
    <property type="evidence" value="ECO:0007669"/>
    <property type="project" value="TreeGrafter"/>
</dbReference>
<evidence type="ECO:0000256" key="1">
    <source>
        <dbReference type="ARBA" id="ARBA00000900"/>
    </source>
</evidence>
<keyword evidence="12" id="KW-1185">Reference proteome</keyword>
<reference evidence="10 12" key="2">
    <citation type="submission" date="2018-11" db="EMBL/GenBank/DDBJ databases">
        <authorList>
            <consortium name="Pathogen Informatics"/>
        </authorList>
    </citation>
    <scope>NUCLEOTIDE SEQUENCE [LARGE SCALE GENOMIC DNA]</scope>
</reference>
<proteinExistence type="predicted"/>
<organism evidence="11 13">
    <name type="scientific">Dracunculus medinensis</name>
    <name type="common">Guinea worm</name>
    <dbReference type="NCBI Taxonomy" id="318479"/>
    <lineage>
        <taxon>Eukaryota</taxon>
        <taxon>Metazoa</taxon>
        <taxon>Ecdysozoa</taxon>
        <taxon>Nematoda</taxon>
        <taxon>Chromadorea</taxon>
        <taxon>Rhabditida</taxon>
        <taxon>Spirurina</taxon>
        <taxon>Dracunculoidea</taxon>
        <taxon>Dracunculidae</taxon>
        <taxon>Dracunculus</taxon>
    </lineage>
</organism>
<dbReference type="InterPro" id="IPR058981">
    <property type="entry name" value="MGRN1/RNF157-like_N"/>
</dbReference>
<dbReference type="InterPro" id="IPR001841">
    <property type="entry name" value="Znf_RING"/>
</dbReference>
<dbReference type="SMART" id="SM00184">
    <property type="entry name" value="RING"/>
    <property type="match status" value="1"/>
</dbReference>
<keyword evidence="3" id="KW-0808">Transferase</keyword>
<dbReference type="Pfam" id="PF13920">
    <property type="entry name" value="zf-C3HC4_3"/>
    <property type="match status" value="1"/>
</dbReference>
<dbReference type="Proteomes" id="UP000038040">
    <property type="component" value="Unplaced"/>
</dbReference>
<dbReference type="GO" id="GO:0061630">
    <property type="term" value="F:ubiquitin protein ligase activity"/>
    <property type="evidence" value="ECO:0007669"/>
    <property type="project" value="UniProtKB-EC"/>
</dbReference>
<dbReference type="FunFam" id="3.30.40.10:FF:000625">
    <property type="entry name" value="E3 ubiquitin ligase Rnf157"/>
    <property type="match status" value="1"/>
</dbReference>
<evidence type="ECO:0000313" key="12">
    <source>
        <dbReference type="Proteomes" id="UP000274756"/>
    </source>
</evidence>
<accession>A0A0N4U9C0</accession>
<name>A0A0N4U9C0_DRAME</name>
<dbReference type="WBParaSite" id="DME_0000367101-mRNA-1">
    <property type="protein sequence ID" value="DME_0000367101-mRNA-1"/>
    <property type="gene ID" value="DME_0000367101"/>
</dbReference>
<comment type="catalytic activity">
    <reaction evidence="1">
        <text>S-ubiquitinyl-[E2 ubiquitin-conjugating enzyme]-L-cysteine + [acceptor protein]-L-lysine = [E2 ubiquitin-conjugating enzyme]-L-cysteine + N(6)-ubiquitinyl-[acceptor protein]-L-lysine.</text>
        <dbReference type="EC" id="2.3.2.27"/>
    </reaction>
</comment>
<dbReference type="Gene3D" id="3.30.40.10">
    <property type="entry name" value="Zinc/RING finger domain, C3HC4 (zinc finger)"/>
    <property type="match status" value="1"/>
</dbReference>
<evidence type="ECO:0000256" key="2">
    <source>
        <dbReference type="ARBA" id="ARBA00012483"/>
    </source>
</evidence>
<dbReference type="PROSITE" id="PS50089">
    <property type="entry name" value="ZF_RING_2"/>
    <property type="match status" value="1"/>
</dbReference>
<gene>
    <name evidence="10" type="ORF">DME_LOCUS7676</name>
</gene>